<dbReference type="PROSITE" id="PS00061">
    <property type="entry name" value="ADH_SHORT"/>
    <property type="match status" value="1"/>
</dbReference>
<dbReference type="PANTHER" id="PTHR43639:SF1">
    <property type="entry name" value="SHORT-CHAIN DEHYDROGENASE_REDUCTASE FAMILY PROTEIN"/>
    <property type="match status" value="1"/>
</dbReference>
<evidence type="ECO:0000256" key="1">
    <source>
        <dbReference type="ARBA" id="ARBA00006484"/>
    </source>
</evidence>
<dbReference type="Proteomes" id="UP000694460">
    <property type="component" value="Unassembled WGS sequence"/>
</dbReference>
<evidence type="ECO:0000313" key="5">
    <source>
        <dbReference type="Proteomes" id="UP000694460"/>
    </source>
</evidence>
<dbReference type="EMBL" id="JAGIOP010000001">
    <property type="protein sequence ID" value="MBP2450646.1"/>
    <property type="molecule type" value="Genomic_DNA"/>
</dbReference>
<sequence>MSPNATRYTPLKGRTALVTGSTGGLGVAIAKALAGQGALVVVSGRNKERGNAVVAEIRSAGGHAEFVAADLGAGGNEVRRLAQQAAEAAGGQIDILINNAGVWGMPEPTGEVSEPALLQLYQTNVIAPFLLTGALAPAMAERGHGAVVNVGSITGLVGGDKSALYSSTKAAVHSLTKSWAVEYGPRGVRVNAVAPGPIATERAADVADEIAPVLARIPSRRMSTPEEVAAAVVFLAGEGAGNIHGTILSVDGGWAAA</sequence>
<proteinExistence type="inferred from homology"/>
<name>A0ABS4ZN73_9MYCO</name>
<dbReference type="PANTHER" id="PTHR43639">
    <property type="entry name" value="OXIDOREDUCTASE, SHORT-CHAIN DEHYDROGENASE/REDUCTASE FAMILY (AFU_ORTHOLOGUE AFUA_5G02870)"/>
    <property type="match status" value="1"/>
</dbReference>
<evidence type="ECO:0000256" key="2">
    <source>
        <dbReference type="ARBA" id="ARBA00023002"/>
    </source>
</evidence>
<evidence type="ECO:0000256" key="3">
    <source>
        <dbReference type="RuleBase" id="RU000363"/>
    </source>
</evidence>
<keyword evidence="5" id="KW-1185">Reference proteome</keyword>
<dbReference type="SUPFAM" id="SSF51735">
    <property type="entry name" value="NAD(P)-binding Rossmann-fold domains"/>
    <property type="match status" value="1"/>
</dbReference>
<dbReference type="NCBIfam" id="NF005559">
    <property type="entry name" value="PRK07231.1"/>
    <property type="match status" value="1"/>
</dbReference>
<gene>
    <name evidence="4" type="ORF">JOF57_000531</name>
</gene>
<dbReference type="PRINTS" id="PR00080">
    <property type="entry name" value="SDRFAMILY"/>
</dbReference>
<dbReference type="InterPro" id="IPR002347">
    <property type="entry name" value="SDR_fam"/>
</dbReference>
<reference evidence="4 5" key="1">
    <citation type="submission" date="2021-03" db="EMBL/GenBank/DDBJ databases">
        <title>Sequencing the genomes of 1000 actinobacteria strains.</title>
        <authorList>
            <person name="Klenk H.-P."/>
        </authorList>
    </citation>
    <scope>NUCLEOTIDE SEQUENCE [LARGE SCALE GENOMIC DNA]</scope>
    <source>
        <strain evidence="4 5">DSM 46713</strain>
    </source>
</reference>
<dbReference type="Pfam" id="PF00106">
    <property type="entry name" value="adh_short"/>
    <property type="match status" value="1"/>
</dbReference>
<comment type="caution">
    <text evidence="4">The sequence shown here is derived from an EMBL/GenBank/DDBJ whole genome shotgun (WGS) entry which is preliminary data.</text>
</comment>
<keyword evidence="2" id="KW-0560">Oxidoreductase</keyword>
<protein>
    <submittedName>
        <fullName evidence="4">NAD(P)-dependent dehydrogenase (Short-subunit alcohol dehydrogenase family)</fullName>
    </submittedName>
</protein>
<dbReference type="InterPro" id="IPR020904">
    <property type="entry name" value="Sc_DH/Rdtase_CS"/>
</dbReference>
<accession>A0ABS4ZN73</accession>
<dbReference type="Gene3D" id="3.40.50.720">
    <property type="entry name" value="NAD(P)-binding Rossmann-like Domain"/>
    <property type="match status" value="1"/>
</dbReference>
<dbReference type="RefSeq" id="WP_209913374.1">
    <property type="nucleotide sequence ID" value="NZ_JAGIOP010000001.1"/>
</dbReference>
<comment type="similarity">
    <text evidence="1 3">Belongs to the short-chain dehydrogenases/reductases (SDR) family.</text>
</comment>
<dbReference type="InterPro" id="IPR036291">
    <property type="entry name" value="NAD(P)-bd_dom_sf"/>
</dbReference>
<evidence type="ECO:0000313" key="4">
    <source>
        <dbReference type="EMBL" id="MBP2450646.1"/>
    </source>
</evidence>
<dbReference type="PRINTS" id="PR00081">
    <property type="entry name" value="GDHRDH"/>
</dbReference>
<dbReference type="CDD" id="cd05233">
    <property type="entry name" value="SDR_c"/>
    <property type="match status" value="1"/>
</dbReference>
<organism evidence="4 5">
    <name type="scientific">Mycolicibacterium lutetiense</name>
    <dbReference type="NCBI Taxonomy" id="1641992"/>
    <lineage>
        <taxon>Bacteria</taxon>
        <taxon>Bacillati</taxon>
        <taxon>Actinomycetota</taxon>
        <taxon>Actinomycetes</taxon>
        <taxon>Mycobacteriales</taxon>
        <taxon>Mycobacteriaceae</taxon>
        <taxon>Mycolicibacterium</taxon>
    </lineage>
</organism>